<dbReference type="OrthoDB" id="8950604at2759"/>
<dbReference type="PANTHER" id="PTHR22803">
    <property type="entry name" value="MANNOSE, PHOSPHOLIPASE, LECTIN RECEPTOR RELATED"/>
    <property type="match status" value="1"/>
</dbReference>
<accession>A0A7J5YT69</accession>
<evidence type="ECO:0000259" key="2">
    <source>
        <dbReference type="PROSITE" id="PS50041"/>
    </source>
</evidence>
<feature type="region of interest" description="Disordered" evidence="1">
    <location>
        <begin position="200"/>
        <end position="235"/>
    </location>
</feature>
<proteinExistence type="predicted"/>
<feature type="compositionally biased region" description="Basic and acidic residues" evidence="1">
    <location>
        <begin position="67"/>
        <end position="110"/>
    </location>
</feature>
<dbReference type="AlphaFoldDB" id="A0A7J5YT69"/>
<protein>
    <recommendedName>
        <fullName evidence="2">C-type lectin domain-containing protein</fullName>
    </recommendedName>
</protein>
<dbReference type="InterPro" id="IPR016187">
    <property type="entry name" value="CTDL_fold"/>
</dbReference>
<dbReference type="Gene3D" id="3.10.100.10">
    <property type="entry name" value="Mannose-Binding Protein A, subunit A"/>
    <property type="match status" value="1"/>
</dbReference>
<keyword evidence="4" id="KW-1185">Reference proteome</keyword>
<feature type="compositionally biased region" description="Basic residues" evidence="1">
    <location>
        <begin position="224"/>
        <end position="235"/>
    </location>
</feature>
<evidence type="ECO:0000256" key="1">
    <source>
        <dbReference type="SAM" id="MobiDB-lite"/>
    </source>
</evidence>
<feature type="domain" description="C-type lectin" evidence="2">
    <location>
        <begin position="135"/>
        <end position="223"/>
    </location>
</feature>
<reference evidence="3 4" key="1">
    <citation type="submission" date="2020-03" db="EMBL/GenBank/DDBJ databases">
        <title>Dissostichus mawsoni Genome sequencing and assembly.</title>
        <authorList>
            <person name="Park H."/>
        </authorList>
    </citation>
    <scope>NUCLEOTIDE SEQUENCE [LARGE SCALE GENOMIC DNA]</scope>
    <source>
        <strain evidence="3">DM0001</strain>
        <tissue evidence="3">Muscle</tissue>
    </source>
</reference>
<feature type="region of interest" description="Disordered" evidence="1">
    <location>
        <begin position="63"/>
        <end position="117"/>
    </location>
</feature>
<evidence type="ECO:0000313" key="4">
    <source>
        <dbReference type="Proteomes" id="UP000518266"/>
    </source>
</evidence>
<dbReference type="Proteomes" id="UP000518266">
    <property type="component" value="Unassembled WGS sequence"/>
</dbReference>
<gene>
    <name evidence="3" type="ORF">F7725_005678</name>
</gene>
<dbReference type="InterPro" id="IPR001304">
    <property type="entry name" value="C-type_lectin-like"/>
</dbReference>
<evidence type="ECO:0000313" key="3">
    <source>
        <dbReference type="EMBL" id="KAF3852323.1"/>
    </source>
</evidence>
<dbReference type="PROSITE" id="PS50041">
    <property type="entry name" value="C_TYPE_LECTIN_2"/>
    <property type="match status" value="1"/>
</dbReference>
<dbReference type="Pfam" id="PF00059">
    <property type="entry name" value="Lectin_C"/>
    <property type="match status" value="1"/>
</dbReference>
<dbReference type="InterPro" id="IPR016186">
    <property type="entry name" value="C-type_lectin-like/link_sf"/>
</dbReference>
<name>A0A7J5YT69_DISMA</name>
<dbReference type="SMART" id="SM00034">
    <property type="entry name" value="CLECT"/>
    <property type="match status" value="1"/>
</dbReference>
<organism evidence="3 4">
    <name type="scientific">Dissostichus mawsoni</name>
    <name type="common">Antarctic cod</name>
    <dbReference type="NCBI Taxonomy" id="36200"/>
    <lineage>
        <taxon>Eukaryota</taxon>
        <taxon>Metazoa</taxon>
        <taxon>Chordata</taxon>
        <taxon>Craniata</taxon>
        <taxon>Vertebrata</taxon>
        <taxon>Euteleostomi</taxon>
        <taxon>Actinopterygii</taxon>
        <taxon>Neopterygii</taxon>
        <taxon>Teleostei</taxon>
        <taxon>Neoteleostei</taxon>
        <taxon>Acanthomorphata</taxon>
        <taxon>Eupercaria</taxon>
        <taxon>Perciformes</taxon>
        <taxon>Notothenioidei</taxon>
        <taxon>Nototheniidae</taxon>
        <taxon>Dissostichus</taxon>
    </lineage>
</organism>
<dbReference type="EMBL" id="JAAKFY010000009">
    <property type="protein sequence ID" value="KAF3852323.1"/>
    <property type="molecule type" value="Genomic_DNA"/>
</dbReference>
<comment type="caution">
    <text evidence="3">The sequence shown here is derived from an EMBL/GenBank/DDBJ whole genome shotgun (WGS) entry which is preliminary data.</text>
</comment>
<sequence length="235" mass="26651">MESRADCLQRGADLVIINSKAEQVYWGPGEPNSFEGNVEDCVEIRFLTWRTTGMIFHVEIKTSGSGTREETREGLEKELERNSRRDSRGDLRGDSRGNSRGTREETREGTPRNAASRCSVEDLKVPAAAPEWKYFSGSLYTISSIAENWQESRDDCFQKGADLVIINSQEEQDYIASFRKKVWIGLTDRETEGRWKWVDGTPLTTSPGEEVMESASEGEGGWNKVRKKTSRKKIQ</sequence>
<dbReference type="SUPFAM" id="SSF56436">
    <property type="entry name" value="C-type lectin-like"/>
    <property type="match status" value="2"/>
</dbReference>
<dbReference type="InterPro" id="IPR050111">
    <property type="entry name" value="C-type_lectin/snaclec_domain"/>
</dbReference>